<keyword evidence="2" id="KW-0472">Membrane</keyword>
<evidence type="ECO:0000313" key="3">
    <source>
        <dbReference type="EMBL" id="CAG5091495.1"/>
    </source>
</evidence>
<evidence type="ECO:0000256" key="2">
    <source>
        <dbReference type="SAM" id="Phobius"/>
    </source>
</evidence>
<evidence type="ECO:0000256" key="1">
    <source>
        <dbReference type="SAM" id="MobiDB-lite"/>
    </source>
</evidence>
<keyword evidence="4" id="KW-1185">Reference proteome</keyword>
<sequence>MFPLNLHPVINFGDKTNKPNSSTVVDSTIVSTRSGDKMTNPTSDPAQQTTNVDTEIASMFSNWSRQQIIAVSAGITGVIIFLVLLGFLIRKKAVRIRAFALTIRRRWENYVFDLRVSLANRLLYEQNVEMTENNERDQRTDDDLTTEDDRPCWNWT</sequence>
<dbReference type="Proteomes" id="UP001158576">
    <property type="component" value="Chromosome PAR"/>
</dbReference>
<gene>
    <name evidence="3" type="ORF">OKIOD_LOCUS4634</name>
</gene>
<feature type="region of interest" description="Disordered" evidence="1">
    <location>
        <begin position="131"/>
        <end position="156"/>
    </location>
</feature>
<keyword evidence="2" id="KW-0812">Transmembrane</keyword>
<name>A0ABN7S334_OIKDI</name>
<dbReference type="EMBL" id="OU015568">
    <property type="protein sequence ID" value="CAG5091495.1"/>
    <property type="molecule type" value="Genomic_DNA"/>
</dbReference>
<proteinExistence type="predicted"/>
<protein>
    <submittedName>
        <fullName evidence="3">Oidioi.mRNA.OKI2018_I69.PAR.g13076.t1.cds</fullName>
    </submittedName>
</protein>
<accession>A0ABN7S334</accession>
<feature type="compositionally biased region" description="Basic and acidic residues" evidence="1">
    <location>
        <begin position="133"/>
        <end position="156"/>
    </location>
</feature>
<reference evidence="3 4" key="1">
    <citation type="submission" date="2021-04" db="EMBL/GenBank/DDBJ databases">
        <authorList>
            <person name="Bliznina A."/>
        </authorList>
    </citation>
    <scope>NUCLEOTIDE SEQUENCE [LARGE SCALE GENOMIC DNA]</scope>
</reference>
<organism evidence="3 4">
    <name type="scientific">Oikopleura dioica</name>
    <name type="common">Tunicate</name>
    <dbReference type="NCBI Taxonomy" id="34765"/>
    <lineage>
        <taxon>Eukaryota</taxon>
        <taxon>Metazoa</taxon>
        <taxon>Chordata</taxon>
        <taxon>Tunicata</taxon>
        <taxon>Appendicularia</taxon>
        <taxon>Copelata</taxon>
        <taxon>Oikopleuridae</taxon>
        <taxon>Oikopleura</taxon>
    </lineage>
</organism>
<feature type="transmembrane region" description="Helical" evidence="2">
    <location>
        <begin position="68"/>
        <end position="89"/>
    </location>
</feature>
<keyword evidence="2" id="KW-1133">Transmembrane helix</keyword>
<evidence type="ECO:0000313" key="4">
    <source>
        <dbReference type="Proteomes" id="UP001158576"/>
    </source>
</evidence>